<evidence type="ECO:0000256" key="1">
    <source>
        <dbReference type="SAM" id="MobiDB-lite"/>
    </source>
</evidence>
<dbReference type="OrthoDB" id="9866799at2"/>
<organism evidence="2 3">
    <name type="scientific">Rubricoccus marinus</name>
    <dbReference type="NCBI Taxonomy" id="716817"/>
    <lineage>
        <taxon>Bacteria</taxon>
        <taxon>Pseudomonadati</taxon>
        <taxon>Rhodothermota</taxon>
        <taxon>Rhodothermia</taxon>
        <taxon>Rhodothermales</taxon>
        <taxon>Rubricoccaceae</taxon>
        <taxon>Rubricoccus</taxon>
    </lineage>
</organism>
<dbReference type="RefSeq" id="WP_094547268.1">
    <property type="nucleotide sequence ID" value="NZ_MQWB01000001.1"/>
</dbReference>
<feature type="compositionally biased region" description="Basic and acidic residues" evidence="1">
    <location>
        <begin position="66"/>
        <end position="79"/>
    </location>
</feature>
<dbReference type="InParanoid" id="A0A259TYG0"/>
<keyword evidence="3" id="KW-1185">Reference proteome</keyword>
<evidence type="ECO:0000313" key="3">
    <source>
        <dbReference type="Proteomes" id="UP000216446"/>
    </source>
</evidence>
<feature type="region of interest" description="Disordered" evidence="1">
    <location>
        <begin position="66"/>
        <end position="97"/>
    </location>
</feature>
<proteinExistence type="predicted"/>
<dbReference type="Proteomes" id="UP000216446">
    <property type="component" value="Unassembled WGS sequence"/>
</dbReference>
<dbReference type="EMBL" id="MQWB01000001">
    <property type="protein sequence ID" value="OZC02730.1"/>
    <property type="molecule type" value="Genomic_DNA"/>
</dbReference>
<name>A0A259TYG0_9BACT</name>
<protein>
    <submittedName>
        <fullName evidence="2">Uncharacterized protein</fullName>
    </submittedName>
</protein>
<feature type="region of interest" description="Disordered" evidence="1">
    <location>
        <begin position="149"/>
        <end position="173"/>
    </location>
</feature>
<sequence length="213" mass="23771">MDSSLLELIWILGVAGFYLWNAVRKNKAKAQRQSTAEPVASGETRGATPFQDFMRQMDEAMREAAGETVETREVEKPLESPDTLEAKPVPSSTVPASRIPASRVEEFHAQGSFGAERDFSSAAQTPHEVHGYGLDSPFSEERFERLPRGRDVTEHPPGHLDAGAHGRARPLPRRLSVAGQWRERLRDPKEAQDALVLSEIFGGPWKARRPHKR</sequence>
<accession>A0A259TYG0</accession>
<comment type="caution">
    <text evidence="2">The sequence shown here is derived from an EMBL/GenBank/DDBJ whole genome shotgun (WGS) entry which is preliminary data.</text>
</comment>
<feature type="compositionally biased region" description="Basic and acidic residues" evidence="1">
    <location>
        <begin position="149"/>
        <end position="164"/>
    </location>
</feature>
<dbReference type="AlphaFoldDB" id="A0A259TYG0"/>
<gene>
    <name evidence="2" type="ORF">BSZ36_06930</name>
</gene>
<evidence type="ECO:0000313" key="2">
    <source>
        <dbReference type="EMBL" id="OZC02730.1"/>
    </source>
</evidence>
<reference evidence="2 3" key="1">
    <citation type="submission" date="2016-11" db="EMBL/GenBank/DDBJ databases">
        <title>Study of marine rhodopsin-containing bacteria.</title>
        <authorList>
            <person name="Yoshizawa S."/>
            <person name="Kumagai Y."/>
            <person name="Kogure K."/>
        </authorList>
    </citation>
    <scope>NUCLEOTIDE SEQUENCE [LARGE SCALE GENOMIC DNA]</scope>
    <source>
        <strain evidence="2 3">SG-29</strain>
    </source>
</reference>